<organism evidence="2 3">
    <name type="scientific">Taxus chinensis</name>
    <name type="common">Chinese yew</name>
    <name type="synonym">Taxus wallichiana var. chinensis</name>
    <dbReference type="NCBI Taxonomy" id="29808"/>
    <lineage>
        <taxon>Eukaryota</taxon>
        <taxon>Viridiplantae</taxon>
        <taxon>Streptophyta</taxon>
        <taxon>Embryophyta</taxon>
        <taxon>Tracheophyta</taxon>
        <taxon>Spermatophyta</taxon>
        <taxon>Pinopsida</taxon>
        <taxon>Pinidae</taxon>
        <taxon>Conifers II</taxon>
        <taxon>Cupressales</taxon>
        <taxon>Taxaceae</taxon>
        <taxon>Taxus</taxon>
    </lineage>
</organism>
<evidence type="ECO:0000313" key="2">
    <source>
        <dbReference type="EMBL" id="KAH9328337.1"/>
    </source>
</evidence>
<keyword evidence="3" id="KW-1185">Reference proteome</keyword>
<comment type="caution">
    <text evidence="2">The sequence shown here is derived from an EMBL/GenBank/DDBJ whole genome shotgun (WGS) entry which is preliminary data.</text>
</comment>
<sequence>LKEVKDDHFQSSGDRPPGEPSSTFEEVETLSDDFKIWLKIHEEVQLANLDVLKEFLEHRDLERLKKHLRFLRQDNGLPSSRY</sequence>
<evidence type="ECO:0000313" key="3">
    <source>
        <dbReference type="Proteomes" id="UP000824469"/>
    </source>
</evidence>
<evidence type="ECO:0000256" key="1">
    <source>
        <dbReference type="SAM" id="MobiDB-lite"/>
    </source>
</evidence>
<name>A0AA38GUF7_TAXCH</name>
<proteinExistence type="predicted"/>
<feature type="non-terminal residue" evidence="2">
    <location>
        <position position="1"/>
    </location>
</feature>
<dbReference type="Proteomes" id="UP000824469">
    <property type="component" value="Unassembled WGS sequence"/>
</dbReference>
<dbReference type="EMBL" id="JAHRHJ020000001">
    <property type="protein sequence ID" value="KAH9328337.1"/>
    <property type="molecule type" value="Genomic_DNA"/>
</dbReference>
<dbReference type="AlphaFoldDB" id="A0AA38GUF7"/>
<feature type="region of interest" description="Disordered" evidence="1">
    <location>
        <begin position="1"/>
        <end position="25"/>
    </location>
</feature>
<gene>
    <name evidence="2" type="ORF">KI387_000445</name>
</gene>
<reference evidence="2 3" key="1">
    <citation type="journal article" date="2021" name="Nat. Plants">
        <title>The Taxus genome provides insights into paclitaxel biosynthesis.</title>
        <authorList>
            <person name="Xiong X."/>
            <person name="Gou J."/>
            <person name="Liao Q."/>
            <person name="Li Y."/>
            <person name="Zhou Q."/>
            <person name="Bi G."/>
            <person name="Li C."/>
            <person name="Du R."/>
            <person name="Wang X."/>
            <person name="Sun T."/>
            <person name="Guo L."/>
            <person name="Liang H."/>
            <person name="Lu P."/>
            <person name="Wu Y."/>
            <person name="Zhang Z."/>
            <person name="Ro D.K."/>
            <person name="Shang Y."/>
            <person name="Huang S."/>
            <person name="Yan J."/>
        </authorList>
    </citation>
    <scope>NUCLEOTIDE SEQUENCE [LARGE SCALE GENOMIC DNA]</scope>
    <source>
        <strain evidence="2">Ta-2019</strain>
    </source>
</reference>
<feature type="non-terminal residue" evidence="2">
    <location>
        <position position="82"/>
    </location>
</feature>
<accession>A0AA38GUF7</accession>
<protein>
    <submittedName>
        <fullName evidence="2">Uncharacterized protein</fullName>
    </submittedName>
</protein>